<sequence length="79" mass="8826">MAEVTGANNAAAMADDRDRAIREYVIHILIGLNPGIVRPEIQAPQFKLKTVMFQMLQIVGQFSGVPTEDPHLHLQLFIE</sequence>
<dbReference type="Proteomes" id="UP000237105">
    <property type="component" value="Unassembled WGS sequence"/>
</dbReference>
<name>A0A2P5CK74_PARAD</name>
<feature type="non-terminal residue" evidence="1">
    <location>
        <position position="79"/>
    </location>
</feature>
<proteinExistence type="predicted"/>
<dbReference type="EMBL" id="JXTB01000121">
    <property type="protein sequence ID" value="PON61447.1"/>
    <property type="molecule type" value="Genomic_DNA"/>
</dbReference>
<dbReference type="OrthoDB" id="1674633at2759"/>
<organism evidence="1 2">
    <name type="scientific">Parasponia andersonii</name>
    <name type="common">Sponia andersonii</name>
    <dbReference type="NCBI Taxonomy" id="3476"/>
    <lineage>
        <taxon>Eukaryota</taxon>
        <taxon>Viridiplantae</taxon>
        <taxon>Streptophyta</taxon>
        <taxon>Embryophyta</taxon>
        <taxon>Tracheophyta</taxon>
        <taxon>Spermatophyta</taxon>
        <taxon>Magnoliopsida</taxon>
        <taxon>eudicotyledons</taxon>
        <taxon>Gunneridae</taxon>
        <taxon>Pentapetalae</taxon>
        <taxon>rosids</taxon>
        <taxon>fabids</taxon>
        <taxon>Rosales</taxon>
        <taxon>Cannabaceae</taxon>
        <taxon>Parasponia</taxon>
    </lineage>
</organism>
<evidence type="ECO:0000313" key="1">
    <source>
        <dbReference type="EMBL" id="PON61447.1"/>
    </source>
</evidence>
<reference evidence="2" key="1">
    <citation type="submission" date="2016-06" db="EMBL/GenBank/DDBJ databases">
        <title>Parallel loss of symbiosis genes in relatives of nitrogen-fixing non-legume Parasponia.</title>
        <authorList>
            <person name="Van Velzen R."/>
            <person name="Holmer R."/>
            <person name="Bu F."/>
            <person name="Rutten L."/>
            <person name="Van Zeijl A."/>
            <person name="Liu W."/>
            <person name="Santuari L."/>
            <person name="Cao Q."/>
            <person name="Sharma T."/>
            <person name="Shen D."/>
            <person name="Roswanjaya Y."/>
            <person name="Wardhani T."/>
            <person name="Kalhor M.S."/>
            <person name="Jansen J."/>
            <person name="Van den Hoogen J."/>
            <person name="Gungor B."/>
            <person name="Hartog M."/>
            <person name="Hontelez J."/>
            <person name="Verver J."/>
            <person name="Yang W.-C."/>
            <person name="Schijlen E."/>
            <person name="Repin R."/>
            <person name="Schilthuizen M."/>
            <person name="Schranz E."/>
            <person name="Heidstra R."/>
            <person name="Miyata K."/>
            <person name="Fedorova E."/>
            <person name="Kohlen W."/>
            <person name="Bisseling T."/>
            <person name="Smit S."/>
            <person name="Geurts R."/>
        </authorList>
    </citation>
    <scope>NUCLEOTIDE SEQUENCE [LARGE SCALE GENOMIC DNA]</scope>
    <source>
        <strain evidence="2">cv. WU1-14</strain>
    </source>
</reference>
<dbReference type="AlphaFoldDB" id="A0A2P5CK74"/>
<evidence type="ECO:0000313" key="2">
    <source>
        <dbReference type="Proteomes" id="UP000237105"/>
    </source>
</evidence>
<comment type="caution">
    <text evidence="1">The sequence shown here is derived from an EMBL/GenBank/DDBJ whole genome shotgun (WGS) entry which is preliminary data.</text>
</comment>
<keyword evidence="2" id="KW-1185">Reference proteome</keyword>
<protein>
    <submittedName>
        <fullName evidence="1">Uncharacterized protein</fullName>
    </submittedName>
</protein>
<accession>A0A2P5CK74</accession>
<gene>
    <name evidence="1" type="ORF">PanWU01x14_145670</name>
</gene>